<evidence type="ECO:0000256" key="3">
    <source>
        <dbReference type="ARBA" id="ARBA00022679"/>
    </source>
</evidence>
<evidence type="ECO:0000259" key="4">
    <source>
        <dbReference type="Pfam" id="PF08241"/>
    </source>
</evidence>
<dbReference type="PANTHER" id="PTHR12176">
    <property type="entry name" value="SAM-DEPENDENT METHYLTRANSFERASE SUPERFAMILY PROTEIN"/>
    <property type="match status" value="1"/>
</dbReference>
<name>A0A2J6S316_HYAVF</name>
<sequence length="173" mass="19390">MAKDENRKELAHPEYWNQRYASAEKESKDGSAAMASFEWLRTFANLRPFFEKYLPAASIGYHILHLGCGNSTLTADLYALGYTNQTSVDFSQVVIDAMIMKHSNLNTCWLVMDVRDLQLPDASIDVAIDKGTLDAMIHGSLWDPPDDVKDNVGKYANEVARVLKPGGQWFSIT</sequence>
<dbReference type="InterPro" id="IPR029063">
    <property type="entry name" value="SAM-dependent_MTases_sf"/>
</dbReference>
<comment type="similarity">
    <text evidence="1">Belongs to the methyltransferase superfamily.</text>
</comment>
<organism evidence="5 6">
    <name type="scientific">Hyaloscypha variabilis (strain UAMH 11265 / GT02V1 / F)</name>
    <name type="common">Meliniomyces variabilis</name>
    <dbReference type="NCBI Taxonomy" id="1149755"/>
    <lineage>
        <taxon>Eukaryota</taxon>
        <taxon>Fungi</taxon>
        <taxon>Dikarya</taxon>
        <taxon>Ascomycota</taxon>
        <taxon>Pezizomycotina</taxon>
        <taxon>Leotiomycetes</taxon>
        <taxon>Helotiales</taxon>
        <taxon>Hyaloscyphaceae</taxon>
        <taxon>Hyaloscypha</taxon>
        <taxon>Hyaloscypha variabilis</taxon>
    </lineage>
</organism>
<keyword evidence="2 5" id="KW-0489">Methyltransferase</keyword>
<dbReference type="GO" id="GO:0032259">
    <property type="term" value="P:methylation"/>
    <property type="evidence" value="ECO:0007669"/>
    <property type="project" value="UniProtKB-KW"/>
</dbReference>
<dbReference type="CDD" id="cd02440">
    <property type="entry name" value="AdoMet_MTases"/>
    <property type="match status" value="1"/>
</dbReference>
<proteinExistence type="inferred from homology"/>
<dbReference type="Proteomes" id="UP000235786">
    <property type="component" value="Unassembled WGS sequence"/>
</dbReference>
<dbReference type="AlphaFoldDB" id="A0A2J6S316"/>
<keyword evidence="3 5" id="KW-0808">Transferase</keyword>
<accession>A0A2J6S316</accession>
<dbReference type="Pfam" id="PF08241">
    <property type="entry name" value="Methyltransf_11"/>
    <property type="match status" value="1"/>
</dbReference>
<dbReference type="InterPro" id="IPR013216">
    <property type="entry name" value="Methyltransf_11"/>
</dbReference>
<dbReference type="Gene3D" id="3.40.50.150">
    <property type="entry name" value="Vaccinia Virus protein VP39"/>
    <property type="match status" value="1"/>
</dbReference>
<dbReference type="EMBL" id="KZ613940">
    <property type="protein sequence ID" value="PMD45135.1"/>
    <property type="molecule type" value="Genomic_DNA"/>
</dbReference>
<gene>
    <name evidence="5" type="ORF">L207DRAFT_578074</name>
</gene>
<evidence type="ECO:0000313" key="5">
    <source>
        <dbReference type="EMBL" id="PMD45135.1"/>
    </source>
</evidence>
<dbReference type="InterPro" id="IPR051419">
    <property type="entry name" value="Lys/N-term_MeTrsfase_sf"/>
</dbReference>
<feature type="domain" description="Methyltransferase type 11" evidence="4">
    <location>
        <begin position="64"/>
        <end position="168"/>
    </location>
</feature>
<keyword evidence="6" id="KW-1185">Reference proteome</keyword>
<reference evidence="5 6" key="1">
    <citation type="submission" date="2016-04" db="EMBL/GenBank/DDBJ databases">
        <title>A degradative enzymes factory behind the ericoid mycorrhizal symbiosis.</title>
        <authorList>
            <consortium name="DOE Joint Genome Institute"/>
            <person name="Martino E."/>
            <person name="Morin E."/>
            <person name="Grelet G."/>
            <person name="Kuo A."/>
            <person name="Kohler A."/>
            <person name="Daghino S."/>
            <person name="Barry K."/>
            <person name="Choi C."/>
            <person name="Cichocki N."/>
            <person name="Clum A."/>
            <person name="Copeland A."/>
            <person name="Hainaut M."/>
            <person name="Haridas S."/>
            <person name="Labutti K."/>
            <person name="Lindquist E."/>
            <person name="Lipzen A."/>
            <person name="Khouja H.-R."/>
            <person name="Murat C."/>
            <person name="Ohm R."/>
            <person name="Olson A."/>
            <person name="Spatafora J."/>
            <person name="Veneault-Fourrey C."/>
            <person name="Henrissat B."/>
            <person name="Grigoriev I."/>
            <person name="Martin F."/>
            <person name="Perotto S."/>
        </authorList>
    </citation>
    <scope>NUCLEOTIDE SEQUENCE [LARGE SCALE GENOMIC DNA]</scope>
    <source>
        <strain evidence="5 6">F</strain>
    </source>
</reference>
<protein>
    <submittedName>
        <fullName evidence="5">S-adenosyl-L-methionine-dependent methyltransferase</fullName>
    </submittedName>
</protein>
<dbReference type="SUPFAM" id="SSF53335">
    <property type="entry name" value="S-adenosyl-L-methionine-dependent methyltransferases"/>
    <property type="match status" value="1"/>
</dbReference>
<evidence type="ECO:0000256" key="2">
    <source>
        <dbReference type="ARBA" id="ARBA00022603"/>
    </source>
</evidence>
<evidence type="ECO:0000256" key="1">
    <source>
        <dbReference type="ARBA" id="ARBA00008361"/>
    </source>
</evidence>
<dbReference type="PANTHER" id="PTHR12176:SF80">
    <property type="entry name" value="EEF1A LYSINE METHYLTRANSFERASE 4"/>
    <property type="match status" value="1"/>
</dbReference>
<dbReference type="OrthoDB" id="411785at2759"/>
<dbReference type="GO" id="GO:0008757">
    <property type="term" value="F:S-adenosylmethionine-dependent methyltransferase activity"/>
    <property type="evidence" value="ECO:0007669"/>
    <property type="project" value="InterPro"/>
</dbReference>
<evidence type="ECO:0000313" key="6">
    <source>
        <dbReference type="Proteomes" id="UP000235786"/>
    </source>
</evidence>